<dbReference type="Proteomes" id="UP000230069">
    <property type="component" value="Unassembled WGS sequence"/>
</dbReference>
<dbReference type="FunCoup" id="A0A2G5E7G8">
    <property type="interactions" value="689"/>
</dbReference>
<accession>A0A2G5E7G8</accession>
<evidence type="ECO:0000256" key="1">
    <source>
        <dbReference type="SAM" id="Phobius"/>
    </source>
</evidence>
<dbReference type="OrthoDB" id="10253744at2759"/>
<dbReference type="PANTHER" id="PTHR31902">
    <property type="entry name" value="ACTIN PATCHES DISTAL PROTEIN 1"/>
    <property type="match status" value="1"/>
</dbReference>
<feature type="transmembrane region" description="Helical" evidence="1">
    <location>
        <begin position="433"/>
        <end position="453"/>
    </location>
</feature>
<keyword evidence="3" id="KW-1185">Reference proteome</keyword>
<dbReference type="Pfam" id="PF06999">
    <property type="entry name" value="Suc_Fer-like"/>
    <property type="match status" value="1"/>
</dbReference>
<dbReference type="AlphaFoldDB" id="A0A2G5E7G8"/>
<dbReference type="PANTHER" id="PTHR31902:SF10">
    <property type="entry name" value="SUCRASE_FERREDOXIN-LIKE FAMILY PROTEIN"/>
    <property type="match status" value="1"/>
</dbReference>
<evidence type="ECO:0000313" key="3">
    <source>
        <dbReference type="Proteomes" id="UP000230069"/>
    </source>
</evidence>
<evidence type="ECO:0000313" key="2">
    <source>
        <dbReference type="EMBL" id="PIA51696.1"/>
    </source>
</evidence>
<organism evidence="2 3">
    <name type="scientific">Aquilegia coerulea</name>
    <name type="common">Rocky mountain columbine</name>
    <dbReference type="NCBI Taxonomy" id="218851"/>
    <lineage>
        <taxon>Eukaryota</taxon>
        <taxon>Viridiplantae</taxon>
        <taxon>Streptophyta</taxon>
        <taxon>Embryophyta</taxon>
        <taxon>Tracheophyta</taxon>
        <taxon>Spermatophyta</taxon>
        <taxon>Magnoliopsida</taxon>
        <taxon>Ranunculales</taxon>
        <taxon>Ranunculaceae</taxon>
        <taxon>Thalictroideae</taxon>
        <taxon>Aquilegia</taxon>
    </lineage>
</organism>
<gene>
    <name evidence="2" type="ORF">AQUCO_01100516v1</name>
</gene>
<keyword evidence="1" id="KW-1133">Transmembrane helix</keyword>
<keyword evidence="1" id="KW-0472">Membrane</keyword>
<dbReference type="FunFam" id="3.40.30.10:FF:000213">
    <property type="entry name" value="APD1p protein"/>
    <property type="match status" value="1"/>
</dbReference>
<dbReference type="InParanoid" id="A0A2G5E7G8"/>
<dbReference type="EMBL" id="KZ305028">
    <property type="protein sequence ID" value="PIA51696.1"/>
    <property type="molecule type" value="Genomic_DNA"/>
</dbReference>
<dbReference type="Gene3D" id="3.40.30.10">
    <property type="entry name" value="Glutaredoxin"/>
    <property type="match status" value="1"/>
</dbReference>
<dbReference type="InterPro" id="IPR036249">
    <property type="entry name" value="Thioredoxin-like_sf"/>
</dbReference>
<dbReference type="InterPro" id="IPR009737">
    <property type="entry name" value="Aim32/Apd1-like"/>
</dbReference>
<proteinExistence type="predicted"/>
<dbReference type="STRING" id="218851.A0A2G5E7G8"/>
<keyword evidence="1" id="KW-0812">Transmembrane</keyword>
<sequence>MNSLTNKSVNIYHHLLSSSSSSTAFFPSIFFSHLRLHHLKTLISSSSCYSSFVTMATENNEVLDLTTTDESINNINTVFDSSPTPPPSTTTDSTKIIDVITSNGVDDEDVKFGFKRDEMYKEKFPKAVDRYDRHIFLCYKTALTWPSHLEKKDVNSDTLPSQFALSLKSYKDDIQRKTRFTVIEGIVEAGFSDGDVLIFPEMIKYKNLTHETVNGFVEDVLVKDTNWTAGSSPEKLTGFHVFVCAHANRDKRCGVCGPVLVEKLKEEIALRGLKDQILVSPCSHIGGHKYAGNVIVFGPNSEEKVMGHWYGYVTPEDIPLLLDQHIGKGQVIEHLWRGEVCDSYEENKPQESDAVPYLNGTNVDDIQGTVSKDNMQNGGGCCQGVNGFSCCRDDKVDLHSNVAENKPKKGSNVCARGVEKMSEWRRKLEQPEVLTAVAVVGAVATVAVAYSIYRKSG</sequence>
<reference evidence="2 3" key="1">
    <citation type="submission" date="2017-09" db="EMBL/GenBank/DDBJ databases">
        <title>WGS assembly of Aquilegia coerulea Goldsmith.</title>
        <authorList>
            <person name="Hodges S."/>
            <person name="Kramer E."/>
            <person name="Nordborg M."/>
            <person name="Tomkins J."/>
            <person name="Borevitz J."/>
            <person name="Derieg N."/>
            <person name="Yan J."/>
            <person name="Mihaltcheva S."/>
            <person name="Hayes R.D."/>
            <person name="Rokhsar D."/>
        </authorList>
    </citation>
    <scope>NUCLEOTIDE SEQUENCE [LARGE SCALE GENOMIC DNA]</scope>
    <source>
        <strain evidence="3">cv. Goldsmith</strain>
    </source>
</reference>
<dbReference type="SUPFAM" id="SSF52833">
    <property type="entry name" value="Thioredoxin-like"/>
    <property type="match status" value="1"/>
</dbReference>
<dbReference type="CDD" id="cd03062">
    <property type="entry name" value="TRX_Fd_Sucrase"/>
    <property type="match status" value="1"/>
</dbReference>
<name>A0A2G5E7G8_AQUCA</name>
<protein>
    <submittedName>
        <fullName evidence="2">Uncharacterized protein</fullName>
    </submittedName>
</protein>